<dbReference type="PROSITE" id="PS00061">
    <property type="entry name" value="ADH_SHORT"/>
    <property type="match status" value="1"/>
</dbReference>
<evidence type="ECO:0000313" key="2">
    <source>
        <dbReference type="EMBL" id="GCC50407.1"/>
    </source>
</evidence>
<dbReference type="InterPro" id="IPR002347">
    <property type="entry name" value="SDR_fam"/>
</dbReference>
<accession>A0A401U697</accession>
<protein>
    <submittedName>
        <fullName evidence="2">KR domain-containing protein</fullName>
    </submittedName>
</protein>
<comment type="similarity">
    <text evidence="1">Belongs to the short-chain dehydrogenases/reductases (SDR) family.</text>
</comment>
<dbReference type="FunFam" id="3.40.50.720:FF:000084">
    <property type="entry name" value="Short-chain dehydrogenase reductase"/>
    <property type="match status" value="1"/>
</dbReference>
<evidence type="ECO:0000313" key="3">
    <source>
        <dbReference type="Proteomes" id="UP000288227"/>
    </source>
</evidence>
<keyword evidence="3" id="KW-1185">Reference proteome</keyword>
<dbReference type="Proteomes" id="UP000288227">
    <property type="component" value="Unassembled WGS sequence"/>
</dbReference>
<dbReference type="PRINTS" id="PR00080">
    <property type="entry name" value="SDRFAMILY"/>
</dbReference>
<dbReference type="InterPro" id="IPR050259">
    <property type="entry name" value="SDR"/>
</dbReference>
<dbReference type="RefSeq" id="WP_127121045.1">
    <property type="nucleotide sequence ID" value="NZ_BHXQ01000001.1"/>
</dbReference>
<proteinExistence type="inferred from homology"/>
<dbReference type="Gene3D" id="3.40.50.720">
    <property type="entry name" value="NAD(P)-binding Rossmann-like Domain"/>
    <property type="match status" value="1"/>
</dbReference>
<dbReference type="Pfam" id="PF13561">
    <property type="entry name" value="adh_short_C2"/>
    <property type="match status" value="1"/>
</dbReference>
<dbReference type="InterPro" id="IPR020904">
    <property type="entry name" value="Sc_DH/Rdtase_CS"/>
</dbReference>
<dbReference type="SUPFAM" id="SSF51735">
    <property type="entry name" value="NAD(P)-binding Rossmann-fold domains"/>
    <property type="match status" value="1"/>
</dbReference>
<evidence type="ECO:0000256" key="1">
    <source>
        <dbReference type="ARBA" id="ARBA00006484"/>
    </source>
</evidence>
<dbReference type="CDD" id="cd05233">
    <property type="entry name" value="SDR_c"/>
    <property type="match status" value="1"/>
</dbReference>
<organism evidence="2 3">
    <name type="scientific">Chryseotalea sanaruensis</name>
    <dbReference type="NCBI Taxonomy" id="2482724"/>
    <lineage>
        <taxon>Bacteria</taxon>
        <taxon>Pseudomonadati</taxon>
        <taxon>Bacteroidota</taxon>
        <taxon>Cytophagia</taxon>
        <taxon>Cytophagales</taxon>
        <taxon>Chryseotaleaceae</taxon>
        <taxon>Chryseotalea</taxon>
    </lineage>
</organism>
<dbReference type="PRINTS" id="PR00081">
    <property type="entry name" value="GDHRDH"/>
</dbReference>
<name>A0A401U697_9BACT</name>
<dbReference type="PANTHER" id="PTHR42879">
    <property type="entry name" value="3-OXOACYL-(ACYL-CARRIER-PROTEIN) REDUCTASE"/>
    <property type="match status" value="1"/>
</dbReference>
<dbReference type="AlphaFoldDB" id="A0A401U697"/>
<comment type="caution">
    <text evidence="2">The sequence shown here is derived from an EMBL/GenBank/DDBJ whole genome shotgun (WGS) entry which is preliminary data.</text>
</comment>
<dbReference type="PANTHER" id="PTHR42879:SF2">
    <property type="entry name" value="3-OXOACYL-[ACYL-CARRIER-PROTEIN] REDUCTASE FABG"/>
    <property type="match status" value="1"/>
</dbReference>
<dbReference type="InterPro" id="IPR036291">
    <property type="entry name" value="NAD(P)-bd_dom_sf"/>
</dbReference>
<gene>
    <name evidence="2" type="ORF">SanaruYs_06220</name>
</gene>
<reference evidence="2 3" key="1">
    <citation type="submission" date="2018-11" db="EMBL/GenBank/DDBJ databases">
        <title>Chryseotalea sanarue gen. nov., sp., nov., a member of the family Cytophagaceae, isolated from a brackish lake in Hamamatsu Japan.</title>
        <authorList>
            <person name="Maejima Y."/>
            <person name="Iino T."/>
            <person name="Muraguchi Y."/>
            <person name="Fukuda K."/>
            <person name="Ohkuma M."/>
            <person name="Moriuchi R."/>
            <person name="Dohra H."/>
            <person name="Kimbara K."/>
            <person name="Shintani M."/>
        </authorList>
    </citation>
    <scope>NUCLEOTIDE SEQUENCE [LARGE SCALE GENOMIC DNA]</scope>
    <source>
        <strain evidence="2 3">Ys</strain>
    </source>
</reference>
<dbReference type="OrthoDB" id="9788235at2"/>
<dbReference type="GO" id="GO:0032787">
    <property type="term" value="P:monocarboxylic acid metabolic process"/>
    <property type="evidence" value="ECO:0007669"/>
    <property type="project" value="UniProtKB-ARBA"/>
</dbReference>
<dbReference type="EMBL" id="BHXQ01000001">
    <property type="protein sequence ID" value="GCC50407.1"/>
    <property type="molecule type" value="Genomic_DNA"/>
</dbReference>
<sequence length="257" mass="27062">MKQLDNKVAIVTGAAAGLGKAIAIQFALHGAKVLATDYNEETLKEFKKEISSKSLPIAVFKGDISLESDVDAMIKAAVDQYGTVDILVNNAGVMDDFSPVGYVTDAKWERVMKINVDGPMRAMRGVLKIMLAKGAGVILNIASIGGLQGGRAGAAYTTSKHALIGLSKNTGYLYSKSGIRCNAIAPGAMDTDIVKGMDFSKLPAVEIFNDRISPGMALNPRTSQPREVANLAVFLASDDASFLNASVVVADGGWTGY</sequence>